<sequence length="324" mass="36506">MRTSFFPKLILSLLLLVGTFASAQDLAAVDRVASAYPATFSSPEKLAEKVNSDFSSDVEKARAIYTWIAKNVRYDLTEYRSNQGGKVAFSYRTPEEKERKLREYNLDLANKTLRSKKGVCRGYTALYDRVAALSGLETITIPGTSKSHPTHIGKLPTAADHIWNAVKIDGQWKFIDVTWGSGSVDSETGKFVNRFNPGYFFTDPNVFFLNHFPDETKWLLTNKTAEEFAGLPLYSGEYIGSDYRITFPKSGILPSNYIIPFKVENLKTDKVAYALSSDNKIRFADVKRNGNITEFEVPLEKDASGYLTIFINRESVATYRIKKS</sequence>
<organism evidence="3 4">
    <name type="scientific">Flavobacterium agri</name>
    <dbReference type="NCBI Taxonomy" id="2743471"/>
    <lineage>
        <taxon>Bacteria</taxon>
        <taxon>Pseudomonadati</taxon>
        <taxon>Bacteroidota</taxon>
        <taxon>Flavobacteriia</taxon>
        <taxon>Flavobacteriales</taxon>
        <taxon>Flavobacteriaceae</taxon>
        <taxon>Flavobacterium</taxon>
    </lineage>
</organism>
<dbReference type="SUPFAM" id="SSF54001">
    <property type="entry name" value="Cysteine proteinases"/>
    <property type="match status" value="1"/>
</dbReference>
<dbReference type="RefSeq" id="WP_176004205.1">
    <property type="nucleotide sequence ID" value="NZ_JABWMI010000001.1"/>
</dbReference>
<evidence type="ECO:0000259" key="2">
    <source>
        <dbReference type="SMART" id="SM00460"/>
    </source>
</evidence>
<protein>
    <recommendedName>
        <fullName evidence="2">Transglutaminase-like domain-containing protein</fullName>
    </recommendedName>
</protein>
<comment type="caution">
    <text evidence="3">The sequence shown here is derived from an EMBL/GenBank/DDBJ whole genome shotgun (WGS) entry which is preliminary data.</text>
</comment>
<dbReference type="Pfam" id="PF01841">
    <property type="entry name" value="Transglut_core"/>
    <property type="match status" value="1"/>
</dbReference>
<proteinExistence type="predicted"/>
<dbReference type="InterPro" id="IPR052557">
    <property type="entry name" value="CAP/Cytokinesis_protein"/>
</dbReference>
<dbReference type="PANTHER" id="PTHR46333">
    <property type="entry name" value="CYTOKINESIS PROTEIN 3"/>
    <property type="match status" value="1"/>
</dbReference>
<dbReference type="InterPro" id="IPR002931">
    <property type="entry name" value="Transglutaminase-like"/>
</dbReference>
<accession>A0A7Y8XZ00</accession>
<dbReference type="SMART" id="SM00460">
    <property type="entry name" value="TGc"/>
    <property type="match status" value="1"/>
</dbReference>
<dbReference type="Proteomes" id="UP000535020">
    <property type="component" value="Unassembled WGS sequence"/>
</dbReference>
<dbReference type="PANTHER" id="PTHR46333:SF2">
    <property type="entry name" value="CYTOKINESIS PROTEIN 3"/>
    <property type="match status" value="1"/>
</dbReference>
<dbReference type="AlphaFoldDB" id="A0A7Y8XZ00"/>
<name>A0A7Y8XZ00_9FLAO</name>
<dbReference type="InterPro" id="IPR038765">
    <property type="entry name" value="Papain-like_cys_pep_sf"/>
</dbReference>
<keyword evidence="1" id="KW-0732">Signal</keyword>
<keyword evidence="4" id="KW-1185">Reference proteome</keyword>
<gene>
    <name evidence="3" type="ORF">HZF10_00520</name>
</gene>
<evidence type="ECO:0000313" key="4">
    <source>
        <dbReference type="Proteomes" id="UP000535020"/>
    </source>
</evidence>
<reference evidence="3 4" key="1">
    <citation type="submission" date="2020-07" db="EMBL/GenBank/DDBJ databases">
        <authorList>
            <person name="Sun Q."/>
        </authorList>
    </citation>
    <scope>NUCLEOTIDE SEQUENCE [LARGE SCALE GENOMIC DNA]</scope>
    <source>
        <strain evidence="3 4">MAH-1</strain>
    </source>
</reference>
<evidence type="ECO:0000313" key="3">
    <source>
        <dbReference type="EMBL" id="NYA69385.1"/>
    </source>
</evidence>
<dbReference type="EMBL" id="JACBJI010000001">
    <property type="protein sequence ID" value="NYA69385.1"/>
    <property type="molecule type" value="Genomic_DNA"/>
</dbReference>
<evidence type="ECO:0000256" key="1">
    <source>
        <dbReference type="SAM" id="SignalP"/>
    </source>
</evidence>
<dbReference type="Gene3D" id="3.10.620.30">
    <property type="match status" value="1"/>
</dbReference>
<feature type="signal peptide" evidence="1">
    <location>
        <begin position="1"/>
        <end position="23"/>
    </location>
</feature>
<feature type="domain" description="Transglutaminase-like" evidence="2">
    <location>
        <begin position="112"/>
        <end position="179"/>
    </location>
</feature>
<feature type="chain" id="PRO_5031234789" description="Transglutaminase-like domain-containing protein" evidence="1">
    <location>
        <begin position="24"/>
        <end position="324"/>
    </location>
</feature>
<dbReference type="GO" id="GO:0005737">
    <property type="term" value="C:cytoplasm"/>
    <property type="evidence" value="ECO:0007669"/>
    <property type="project" value="TreeGrafter"/>
</dbReference>